<reference evidence="3 4" key="1">
    <citation type="submission" date="2024-01" db="EMBL/GenBank/DDBJ databases">
        <title>A telomere-to-telomere, gap-free genome of sweet tea (Lithocarpus litseifolius).</title>
        <authorList>
            <person name="Zhou J."/>
        </authorList>
    </citation>
    <scope>NUCLEOTIDE SEQUENCE [LARGE SCALE GENOMIC DNA]</scope>
    <source>
        <strain evidence="3">Zhou-2022a</strain>
        <tissue evidence="3">Leaf</tissue>
    </source>
</reference>
<proteinExistence type="predicted"/>
<comment type="caution">
    <text evidence="3">The sequence shown here is derived from an EMBL/GenBank/DDBJ whole genome shotgun (WGS) entry which is preliminary data.</text>
</comment>
<dbReference type="AlphaFoldDB" id="A0AAW2C8K1"/>
<dbReference type="PANTHER" id="PTHR12203:SF99">
    <property type="entry name" value="OS04G0534100 PROTEIN"/>
    <property type="match status" value="1"/>
</dbReference>
<feature type="region of interest" description="Disordered" evidence="1">
    <location>
        <begin position="136"/>
        <end position="156"/>
    </location>
</feature>
<evidence type="ECO:0000313" key="3">
    <source>
        <dbReference type="EMBL" id="KAK9994491.1"/>
    </source>
</evidence>
<name>A0AAW2C8K1_9ROSI</name>
<evidence type="ECO:0000259" key="2">
    <source>
        <dbReference type="Pfam" id="PF05686"/>
    </source>
</evidence>
<accession>A0AAW2C8K1</accession>
<dbReference type="Pfam" id="PF05686">
    <property type="entry name" value="Glyco_transf_90"/>
    <property type="match status" value="1"/>
</dbReference>
<evidence type="ECO:0000256" key="1">
    <source>
        <dbReference type="SAM" id="MobiDB-lite"/>
    </source>
</evidence>
<organism evidence="3 4">
    <name type="scientific">Lithocarpus litseifolius</name>
    <dbReference type="NCBI Taxonomy" id="425828"/>
    <lineage>
        <taxon>Eukaryota</taxon>
        <taxon>Viridiplantae</taxon>
        <taxon>Streptophyta</taxon>
        <taxon>Embryophyta</taxon>
        <taxon>Tracheophyta</taxon>
        <taxon>Spermatophyta</taxon>
        <taxon>Magnoliopsida</taxon>
        <taxon>eudicotyledons</taxon>
        <taxon>Gunneridae</taxon>
        <taxon>Pentapetalae</taxon>
        <taxon>rosids</taxon>
        <taxon>fabids</taxon>
        <taxon>Fagales</taxon>
        <taxon>Fagaceae</taxon>
        <taxon>Lithocarpus</taxon>
    </lineage>
</organism>
<dbReference type="Proteomes" id="UP001459277">
    <property type="component" value="Unassembled WGS sequence"/>
</dbReference>
<feature type="domain" description="Glycosyl transferase CAP10" evidence="2">
    <location>
        <begin position="40"/>
        <end position="134"/>
    </location>
</feature>
<gene>
    <name evidence="3" type="ORF">SO802_024194</name>
</gene>
<feature type="non-terminal residue" evidence="3">
    <location>
        <position position="156"/>
    </location>
</feature>
<dbReference type="InterPro" id="IPR051091">
    <property type="entry name" value="O-Glucosyltr/Glycosyltrsf_90"/>
</dbReference>
<sequence length="156" mass="18237">MQGNDLCMNALWWVSHLSSMQYFYTSGVNLGRGTKICFRVEINIKPWKHLLNDPKEGNKRMGWMARESYAYWKGNPSVALIKQELMKCNVSDNQDWNACVYAQLTEATAISKRHKEWGRELVNSFKKMMFRESKKSEQATQIYRKGDMTKKHSAES</sequence>
<evidence type="ECO:0000313" key="4">
    <source>
        <dbReference type="Proteomes" id="UP001459277"/>
    </source>
</evidence>
<protein>
    <recommendedName>
        <fullName evidence="2">Glycosyl transferase CAP10 domain-containing protein</fullName>
    </recommendedName>
</protein>
<dbReference type="InterPro" id="IPR006598">
    <property type="entry name" value="CAP10"/>
</dbReference>
<feature type="compositionally biased region" description="Basic and acidic residues" evidence="1">
    <location>
        <begin position="144"/>
        <end position="156"/>
    </location>
</feature>
<keyword evidence="4" id="KW-1185">Reference proteome</keyword>
<dbReference type="PANTHER" id="PTHR12203">
    <property type="entry name" value="KDEL LYS-ASP-GLU-LEU CONTAINING - RELATED"/>
    <property type="match status" value="1"/>
</dbReference>
<dbReference type="EMBL" id="JAZDWU010000008">
    <property type="protein sequence ID" value="KAK9994491.1"/>
    <property type="molecule type" value="Genomic_DNA"/>
</dbReference>